<keyword evidence="2" id="KW-0472">Membrane</keyword>
<feature type="transmembrane region" description="Helical" evidence="2">
    <location>
        <begin position="61"/>
        <end position="85"/>
    </location>
</feature>
<name>A0A6B9MG95_SESPO</name>
<sequence length="237" mass="26463">MMTMSQSFSPTAKFRHFLYSVFILLTLLAVCYSLCLIFGSIDVFQTFCWKIGFSLGVRALSFFLFKFGCAGGLALAMGFALRAVLATEAAPFLANMVLPAEADSEAGVSRGSPRGNDGLRESPSRLDRAGPSSSHASALSAESSGSLPGIPEQALWDEIEQPLIPRGERKDELLQRRLFFTYGVFDTQVDWVRLDYEVEAQVDVEIEMEKYLRHHAYTPETINANRDKIRGFVFYFI</sequence>
<organism evidence="3">
    <name type="scientific">Sesuvium portulacastrum</name>
    <name type="common">Shoreline sea purslane</name>
    <name type="synonym">Portulaca portulacastrum</name>
    <dbReference type="NCBI Taxonomy" id="221166"/>
    <lineage>
        <taxon>Eukaryota</taxon>
        <taxon>Viridiplantae</taxon>
        <taxon>Streptophyta</taxon>
        <taxon>Embryophyta</taxon>
        <taxon>Tracheophyta</taxon>
        <taxon>Spermatophyta</taxon>
        <taxon>Magnoliopsida</taxon>
        <taxon>eudicotyledons</taxon>
        <taxon>Gunneridae</taxon>
        <taxon>Pentapetalae</taxon>
        <taxon>Caryophyllales</taxon>
        <taxon>Aizoaceae</taxon>
        <taxon>Sesuvium</taxon>
    </lineage>
</organism>
<evidence type="ECO:0000313" key="3">
    <source>
        <dbReference type="EMBL" id="QHB79557.1"/>
    </source>
</evidence>
<proteinExistence type="predicted"/>
<protein>
    <recommendedName>
        <fullName evidence="4">Transmembrane protein</fullName>
    </recommendedName>
</protein>
<feature type="compositionally biased region" description="Low complexity" evidence="1">
    <location>
        <begin position="129"/>
        <end position="147"/>
    </location>
</feature>
<reference evidence="3" key="1">
    <citation type="submission" date="2019-11" db="EMBL/GenBank/DDBJ databases">
        <title>The Complete mitochondrial genome of Sesuvium portulacastrum and its phylogenetic implications.</title>
        <authorList>
            <person name="Mao L.L."/>
            <person name="Ya W.W."/>
            <person name="Yun W."/>
            <person name="Ying Z."/>
        </authorList>
    </citation>
    <scope>NUCLEOTIDE SEQUENCE</scope>
</reference>
<keyword evidence="2" id="KW-0812">Transmembrane</keyword>
<dbReference type="AlphaFoldDB" id="A0A6B9MG95"/>
<geneLocation type="mitochondrion" evidence="3"/>
<feature type="compositionally biased region" description="Basic and acidic residues" evidence="1">
    <location>
        <begin position="117"/>
        <end position="128"/>
    </location>
</feature>
<dbReference type="EMBL" id="MN683736">
    <property type="protein sequence ID" value="QHB79557.1"/>
    <property type="molecule type" value="Genomic_DNA"/>
</dbReference>
<gene>
    <name evidence="3" type="primary">ORF237</name>
</gene>
<evidence type="ECO:0000256" key="1">
    <source>
        <dbReference type="SAM" id="MobiDB-lite"/>
    </source>
</evidence>
<accession>A0A6B9MG95</accession>
<keyword evidence="3" id="KW-0496">Mitochondrion</keyword>
<evidence type="ECO:0008006" key="4">
    <source>
        <dbReference type="Google" id="ProtNLM"/>
    </source>
</evidence>
<feature type="transmembrane region" description="Helical" evidence="2">
    <location>
        <begin position="21"/>
        <end position="41"/>
    </location>
</feature>
<keyword evidence="2" id="KW-1133">Transmembrane helix</keyword>
<evidence type="ECO:0000256" key="2">
    <source>
        <dbReference type="SAM" id="Phobius"/>
    </source>
</evidence>
<feature type="region of interest" description="Disordered" evidence="1">
    <location>
        <begin position="105"/>
        <end position="147"/>
    </location>
</feature>